<name>A0A846MRM8_9BACT</name>
<dbReference type="SUPFAM" id="SSF48452">
    <property type="entry name" value="TPR-like"/>
    <property type="match status" value="1"/>
</dbReference>
<gene>
    <name evidence="3" type="ORF">FHS56_001523</name>
</gene>
<keyword evidence="2" id="KW-0732">Signal</keyword>
<feature type="signal peptide" evidence="2">
    <location>
        <begin position="1"/>
        <end position="22"/>
    </location>
</feature>
<evidence type="ECO:0000313" key="4">
    <source>
        <dbReference type="Proteomes" id="UP000537126"/>
    </source>
</evidence>
<comment type="caution">
    <text evidence="3">The sequence shown here is derived from an EMBL/GenBank/DDBJ whole genome shotgun (WGS) entry which is preliminary data.</text>
</comment>
<keyword evidence="1" id="KW-0175">Coiled coil</keyword>
<dbReference type="SUPFAM" id="SSF53822">
    <property type="entry name" value="Periplasmic binding protein-like I"/>
    <property type="match status" value="1"/>
</dbReference>
<dbReference type="AlphaFoldDB" id="A0A846MRM8"/>
<dbReference type="Gene3D" id="3.40.50.2300">
    <property type="match status" value="2"/>
</dbReference>
<evidence type="ECO:0000313" key="3">
    <source>
        <dbReference type="EMBL" id="NIK74010.1"/>
    </source>
</evidence>
<dbReference type="InterPro" id="IPR028082">
    <property type="entry name" value="Peripla_BP_I"/>
</dbReference>
<keyword evidence="4" id="KW-1185">Reference proteome</keyword>
<feature type="chain" id="PRO_5032458082" description="Leucine-binding protein domain-containing protein" evidence="2">
    <location>
        <begin position="23"/>
        <end position="572"/>
    </location>
</feature>
<protein>
    <recommendedName>
        <fullName evidence="5">Leucine-binding protein domain-containing protein</fullName>
    </recommendedName>
</protein>
<sequence length="572" mass="65573">MLRYRMFCVLLGLMLVSGVASAQSSKYESIFTQAVQYTDAQQWAEAARLWAQLRLSAPDNPYEVEAYYFSALCAFRMEQYDDAEALLLNILNRITPWERVDEVFYLLANIAFEKQEDPLAFRYIEKINNIELHNAANNMKGYYLQSRPRKVLENLLSLYPDDLFLAQIFVNHLAKYARDVEDIALMKRLIAKYDLNVPESVAIEVVRPRSDTLYAVFFYNFGLNALKSGDTLTYRKQMMYSPGAAVFWGAKAAEAITDSLGKRWVLVAYDWQKVKDSLLVWAEYGEFAFTDLIIASPEPDALMRQLRLAEHLGVPLLQVFNNDEHLAALPLSILMQPPAIYEARAVADFLTQKMKTQGILLYTEEMVAEAQKKVEQLRAEGINITARQLKTEDLPNLSTLLNEWGIASAQFVYCLSNSQLFEKLILQYWKDKALNNLLLVPEAWLLHGHLEAAVLSSMPIYFIAPHFCPFNTKEPFLEKFNWWAYRIAHRGNYRQPPVQAYLTYDALRLLGHALKDDAATGWLSLAGEVPSATTLRPYLFKKEKKGGLVNTFVPILKYEAEKIQIVNYPVKN</sequence>
<dbReference type="RefSeq" id="WP_166919276.1">
    <property type="nucleotide sequence ID" value="NZ_JAASRN010000002.1"/>
</dbReference>
<evidence type="ECO:0000256" key="2">
    <source>
        <dbReference type="SAM" id="SignalP"/>
    </source>
</evidence>
<proteinExistence type="predicted"/>
<organism evidence="3 4">
    <name type="scientific">Thermonema lapsum</name>
    <dbReference type="NCBI Taxonomy" id="28195"/>
    <lineage>
        <taxon>Bacteria</taxon>
        <taxon>Pseudomonadati</taxon>
        <taxon>Bacteroidota</taxon>
        <taxon>Cytophagia</taxon>
        <taxon>Cytophagales</taxon>
        <taxon>Thermonemataceae</taxon>
        <taxon>Thermonema</taxon>
    </lineage>
</organism>
<dbReference type="Gene3D" id="1.25.40.10">
    <property type="entry name" value="Tetratricopeptide repeat domain"/>
    <property type="match status" value="1"/>
</dbReference>
<dbReference type="InterPro" id="IPR011990">
    <property type="entry name" value="TPR-like_helical_dom_sf"/>
</dbReference>
<feature type="coiled-coil region" evidence="1">
    <location>
        <begin position="360"/>
        <end position="387"/>
    </location>
</feature>
<accession>A0A846MRM8</accession>
<dbReference type="EMBL" id="JAASRN010000002">
    <property type="protein sequence ID" value="NIK74010.1"/>
    <property type="molecule type" value="Genomic_DNA"/>
</dbReference>
<reference evidence="3 4" key="1">
    <citation type="submission" date="2020-03" db="EMBL/GenBank/DDBJ databases">
        <title>Genomic Encyclopedia of Type Strains, Phase IV (KMG-IV): sequencing the most valuable type-strain genomes for metagenomic binning, comparative biology and taxonomic classification.</title>
        <authorList>
            <person name="Goeker M."/>
        </authorList>
    </citation>
    <scope>NUCLEOTIDE SEQUENCE [LARGE SCALE GENOMIC DNA]</scope>
    <source>
        <strain evidence="3 4">DSM 5718</strain>
    </source>
</reference>
<evidence type="ECO:0008006" key="5">
    <source>
        <dbReference type="Google" id="ProtNLM"/>
    </source>
</evidence>
<evidence type="ECO:0000256" key="1">
    <source>
        <dbReference type="SAM" id="Coils"/>
    </source>
</evidence>
<dbReference type="Proteomes" id="UP000537126">
    <property type="component" value="Unassembled WGS sequence"/>
</dbReference>